<dbReference type="Pfam" id="PF13646">
    <property type="entry name" value="HEAT_2"/>
    <property type="match status" value="1"/>
</dbReference>
<reference evidence="1 2" key="1">
    <citation type="submission" date="2023-11" db="EMBL/GenBank/DDBJ databases">
        <title>Arctic aerobic anoxygenic photoheterotroph Sediminicoccus rosea KRV36 adapts its photosynthesis to long days of polar summer.</title>
        <authorList>
            <person name="Tomasch J."/>
            <person name="Kopejtka K."/>
            <person name="Bily T."/>
            <person name="Gardiner A.T."/>
            <person name="Gardian Z."/>
            <person name="Shivaramu S."/>
            <person name="Koblizek M."/>
            <person name="Engelhardt F."/>
            <person name="Kaftan D."/>
        </authorList>
    </citation>
    <scope>NUCLEOTIDE SEQUENCE [LARGE SCALE GENOMIC DNA]</scope>
    <source>
        <strain evidence="1 2">R-30</strain>
    </source>
</reference>
<dbReference type="InterPro" id="IPR016024">
    <property type="entry name" value="ARM-type_fold"/>
</dbReference>
<organism evidence="1 2">
    <name type="scientific">Sediminicoccus rosea</name>
    <dbReference type="NCBI Taxonomy" id="1225128"/>
    <lineage>
        <taxon>Bacteria</taxon>
        <taxon>Pseudomonadati</taxon>
        <taxon>Pseudomonadota</taxon>
        <taxon>Alphaproteobacteria</taxon>
        <taxon>Acetobacterales</taxon>
        <taxon>Roseomonadaceae</taxon>
        <taxon>Sediminicoccus</taxon>
    </lineage>
</organism>
<protein>
    <submittedName>
        <fullName evidence="1">HEAT repeat domain-containing protein</fullName>
    </submittedName>
</protein>
<dbReference type="SUPFAM" id="SSF48371">
    <property type="entry name" value="ARM repeat"/>
    <property type="match status" value="1"/>
</dbReference>
<dbReference type="RefSeq" id="WP_318647758.1">
    <property type="nucleotide sequence ID" value="NZ_CP137852.1"/>
</dbReference>
<dbReference type="SMART" id="SM00567">
    <property type="entry name" value="EZ_HEAT"/>
    <property type="match status" value="4"/>
</dbReference>
<evidence type="ECO:0000313" key="2">
    <source>
        <dbReference type="Proteomes" id="UP001305521"/>
    </source>
</evidence>
<proteinExistence type="predicted"/>
<dbReference type="InterPro" id="IPR004155">
    <property type="entry name" value="PBS_lyase_HEAT"/>
</dbReference>
<evidence type="ECO:0000313" key="1">
    <source>
        <dbReference type="EMBL" id="WPB83801.1"/>
    </source>
</evidence>
<dbReference type="InterPro" id="IPR011989">
    <property type="entry name" value="ARM-like"/>
</dbReference>
<gene>
    <name evidence="1" type="ORF">R9Z33_17005</name>
</gene>
<dbReference type="Proteomes" id="UP001305521">
    <property type="component" value="Chromosome"/>
</dbReference>
<sequence length="191" mass="19511">MPFARPSKPRFTPVPALDSVDPGERRLAVADSMEADCLFARLGTEEDAGVRHAIFTRLGALGEAAVAVRLVAILASDDAALRNDAILALRRCGEVGLPALGAALESANPDVRIFAANALGGIATPAARGLLIALLDQEGDANVCLAAVEAMAHIGAPNDVAALAALRGRFVDEPGLGFAVALAIDAIGEEV</sequence>
<name>A0ABZ0PE67_9PROT</name>
<accession>A0ABZ0PE67</accession>
<dbReference type="Gene3D" id="1.25.10.10">
    <property type="entry name" value="Leucine-rich Repeat Variant"/>
    <property type="match status" value="1"/>
</dbReference>
<dbReference type="EMBL" id="CP137852">
    <property type="protein sequence ID" value="WPB83801.1"/>
    <property type="molecule type" value="Genomic_DNA"/>
</dbReference>
<keyword evidence="2" id="KW-1185">Reference proteome</keyword>